<evidence type="ECO:0000313" key="2">
    <source>
        <dbReference type="Proteomes" id="UP000011115"/>
    </source>
</evidence>
<dbReference type="PANTHER" id="PTHR27003:SF375">
    <property type="entry name" value="RECEPTOR-LIKE PROTEIN KINASE HERK 1"/>
    <property type="match status" value="1"/>
</dbReference>
<dbReference type="InParanoid" id="M1ACZ5"/>
<evidence type="ECO:0000313" key="1">
    <source>
        <dbReference type="EnsemblPlants" id="PGSC0003DMT400020091"/>
    </source>
</evidence>
<proteinExistence type="predicted"/>
<dbReference type="eggNOG" id="KOG1187">
    <property type="taxonomic scope" value="Eukaryota"/>
</dbReference>
<dbReference type="Gene3D" id="1.10.510.10">
    <property type="entry name" value="Transferase(Phosphotransferase) domain 1"/>
    <property type="match status" value="1"/>
</dbReference>
<dbReference type="InterPro" id="IPR045272">
    <property type="entry name" value="ANXUR1/2-like"/>
</dbReference>
<protein>
    <submittedName>
        <fullName evidence="1">Pto-like serine/threonine kinase</fullName>
    </submittedName>
</protein>
<dbReference type="HOGENOM" id="CLU_000288_112_5_1"/>
<dbReference type="EnsemblPlants" id="PGSC0003DMT400020091">
    <property type="protein sequence ID" value="PGSC0003DMT400020091"/>
    <property type="gene ID" value="PGSC0003DMG400007780"/>
</dbReference>
<reference evidence="1" key="2">
    <citation type="submission" date="2015-06" db="UniProtKB">
        <authorList>
            <consortium name="EnsemblPlants"/>
        </authorList>
    </citation>
    <scope>IDENTIFICATION</scope>
    <source>
        <strain evidence="1">DM1-3 516 R44</strain>
    </source>
</reference>
<dbReference type="Gramene" id="PGSC0003DMT400020091">
    <property type="protein sequence ID" value="PGSC0003DMT400020091"/>
    <property type="gene ID" value="PGSC0003DMG400007780"/>
</dbReference>
<accession>M1ACZ5</accession>
<keyword evidence="2" id="KW-1185">Reference proteome</keyword>
<dbReference type="PANTHER" id="PTHR27003">
    <property type="entry name" value="OS07G0166700 PROTEIN"/>
    <property type="match status" value="1"/>
</dbReference>
<dbReference type="Proteomes" id="UP000011115">
    <property type="component" value="Unassembled WGS sequence"/>
</dbReference>
<dbReference type="PaxDb" id="4113-PGSC0003DMT400020091"/>
<dbReference type="GO" id="GO:0004714">
    <property type="term" value="F:transmembrane receptor protein tyrosine kinase activity"/>
    <property type="evidence" value="ECO:0007669"/>
    <property type="project" value="InterPro"/>
</dbReference>
<reference evidence="2" key="1">
    <citation type="journal article" date="2011" name="Nature">
        <title>Genome sequence and analysis of the tuber crop potato.</title>
        <authorList>
            <consortium name="The Potato Genome Sequencing Consortium"/>
        </authorList>
    </citation>
    <scope>NUCLEOTIDE SEQUENCE [LARGE SCALE GENOMIC DNA]</scope>
    <source>
        <strain evidence="2">cv. DM1-3 516 R44</strain>
    </source>
</reference>
<name>M1ACZ5_SOLTU</name>
<sequence length="124" mass="13883">MVRLTEWAVESQKKGQLEQIVDPNLLVKIRPESLRKFGETTVKCLAGSGLDRPSMSDVLWNLEYALHLQEPVIPDYPEEDSSFPIRELLPLINDFTDVDASSNVAQVGTSNLDDISSDELISPR</sequence>
<organism evidence="1 2">
    <name type="scientific">Solanum tuberosum</name>
    <name type="common">Potato</name>
    <dbReference type="NCBI Taxonomy" id="4113"/>
    <lineage>
        <taxon>Eukaryota</taxon>
        <taxon>Viridiplantae</taxon>
        <taxon>Streptophyta</taxon>
        <taxon>Embryophyta</taxon>
        <taxon>Tracheophyta</taxon>
        <taxon>Spermatophyta</taxon>
        <taxon>Magnoliopsida</taxon>
        <taxon>eudicotyledons</taxon>
        <taxon>Gunneridae</taxon>
        <taxon>Pentapetalae</taxon>
        <taxon>asterids</taxon>
        <taxon>lamiids</taxon>
        <taxon>Solanales</taxon>
        <taxon>Solanaceae</taxon>
        <taxon>Solanoideae</taxon>
        <taxon>Solaneae</taxon>
        <taxon>Solanum</taxon>
    </lineage>
</organism>
<dbReference type="AlphaFoldDB" id="M1ACZ5"/>